<evidence type="ECO:0000313" key="2">
    <source>
        <dbReference type="Proteomes" id="UP000831701"/>
    </source>
</evidence>
<organism evidence="1 2">
    <name type="scientific">Scortum barcoo</name>
    <name type="common">barcoo grunter</name>
    <dbReference type="NCBI Taxonomy" id="214431"/>
    <lineage>
        <taxon>Eukaryota</taxon>
        <taxon>Metazoa</taxon>
        <taxon>Chordata</taxon>
        <taxon>Craniata</taxon>
        <taxon>Vertebrata</taxon>
        <taxon>Euteleostomi</taxon>
        <taxon>Actinopterygii</taxon>
        <taxon>Neopterygii</taxon>
        <taxon>Teleostei</taxon>
        <taxon>Neoteleostei</taxon>
        <taxon>Acanthomorphata</taxon>
        <taxon>Eupercaria</taxon>
        <taxon>Centrarchiformes</taxon>
        <taxon>Terapontoidei</taxon>
        <taxon>Terapontidae</taxon>
        <taxon>Scortum</taxon>
    </lineage>
</organism>
<dbReference type="EMBL" id="CM041544">
    <property type="protein sequence ID" value="KAI3362625.1"/>
    <property type="molecule type" value="Genomic_DNA"/>
</dbReference>
<comment type="caution">
    <text evidence="1">The sequence shown here is derived from an EMBL/GenBank/DDBJ whole genome shotgun (WGS) entry which is preliminary data.</text>
</comment>
<name>A0ACB8W4P7_9TELE</name>
<dbReference type="Proteomes" id="UP000831701">
    <property type="component" value="Chromosome 14"/>
</dbReference>
<accession>A0ACB8W4P7</accession>
<keyword evidence="2" id="KW-1185">Reference proteome</keyword>
<proteinExistence type="predicted"/>
<sequence length="184" mass="20349">MLLILELRKSTFQHGQDIMNTTEPDSNFTVTSNTENVTLSSLTTTTTVSPIISQPPSYSSGNHDPEFTIMVVLGLSLLLAGLAAFLAVCRPSQQEGDSEASCGPGESLTRGRGRSSEPQLKVWKRLGSYRRSYNLSFRRPPHRRPQERKSTQASQPPARQTAQPEASVEPHLTMPCLFDYVTEI</sequence>
<evidence type="ECO:0000313" key="1">
    <source>
        <dbReference type="EMBL" id="KAI3362625.1"/>
    </source>
</evidence>
<protein>
    <submittedName>
        <fullName evidence="1">Uncharacterized protein</fullName>
    </submittedName>
</protein>
<gene>
    <name evidence="1" type="ORF">L3Q82_001704</name>
</gene>
<reference evidence="1" key="1">
    <citation type="submission" date="2022-04" db="EMBL/GenBank/DDBJ databases">
        <title>Jade perch genome.</title>
        <authorList>
            <person name="Chao B."/>
        </authorList>
    </citation>
    <scope>NUCLEOTIDE SEQUENCE</scope>
    <source>
        <strain evidence="1">CB-2022</strain>
    </source>
</reference>